<feature type="region of interest" description="Disordered" evidence="2">
    <location>
        <begin position="307"/>
        <end position="343"/>
    </location>
</feature>
<dbReference type="PANTHER" id="PTHR31099">
    <property type="entry name" value="OS06G0165300 PROTEIN"/>
    <property type="match status" value="1"/>
</dbReference>
<dbReference type="Proteomes" id="UP001151760">
    <property type="component" value="Unassembled WGS sequence"/>
</dbReference>
<dbReference type="EMBL" id="BQNB010019625">
    <property type="protein sequence ID" value="GJT87276.1"/>
    <property type="molecule type" value="Genomic_DNA"/>
</dbReference>
<evidence type="ECO:0000313" key="4">
    <source>
        <dbReference type="EMBL" id="GJT87276.1"/>
    </source>
</evidence>
<comment type="caution">
    <text evidence="4">The sequence shown here is derived from an EMBL/GenBank/DDBJ whole genome shotgun (WGS) entry which is preliminary data.</text>
</comment>
<keyword evidence="1" id="KW-0175">Coiled coil</keyword>
<proteinExistence type="predicted"/>
<dbReference type="PANTHER" id="PTHR31099:SF41">
    <property type="entry name" value="TRANSPOSASE (PUTATIVE), GYPSY TYPE-RELATED"/>
    <property type="match status" value="1"/>
</dbReference>
<evidence type="ECO:0000256" key="2">
    <source>
        <dbReference type="SAM" id="MobiDB-lite"/>
    </source>
</evidence>
<keyword evidence="5" id="KW-1185">Reference proteome</keyword>
<evidence type="ECO:0000259" key="3">
    <source>
        <dbReference type="Pfam" id="PF04195"/>
    </source>
</evidence>
<feature type="domain" description="Transposase (putative) gypsy type" evidence="3">
    <location>
        <begin position="57"/>
        <end position="114"/>
    </location>
</feature>
<dbReference type="Pfam" id="PF04195">
    <property type="entry name" value="Transposase_28"/>
    <property type="match status" value="1"/>
</dbReference>
<dbReference type="InterPro" id="IPR007321">
    <property type="entry name" value="Transposase_28"/>
</dbReference>
<dbReference type="Gene3D" id="1.10.287.1490">
    <property type="match status" value="1"/>
</dbReference>
<evidence type="ECO:0000256" key="1">
    <source>
        <dbReference type="SAM" id="Coils"/>
    </source>
</evidence>
<sequence>MANFSAKYSIMTQEMVDSFCESFYIPAEVHPTAPGRDKTIAQFPAGKVGVYTRIFDVCGYRIPFTKFFMAVLKYFRVHISQLSPFGAARVSHFEVLTRVLDLSPSVTVFRAFYTRTFSDGLFSFAKRSTSAPSCFPKPPDSIKNWADHFFWVDSCVFPISVPLYTGGVLEKDPAPHLTARQEQTVKLLESHKAPFRRYPECFLCLVGLSPYYPFDDNSYPAFERPDGTDMGLLDFIKTADPRKVRAVEVQKGDDQVTLLESTRHCFMPLVIPAAGGSGSVAATEIPAPTERGQESVAEEDAYLELADPGEGTATVRQSDEEVVTEQSKKIKKKRLTKQSDVLPAKRLRTDHPSLASGTGGKTLAGLEQIMPAGSRLLGREQSATPSVAPPQESESFVDLSAQASLQIRTTVGSSSTLSAPLEELEGSDDSFYELPTLDPPEAKRWYVPRWNITNDSLLDDGFSCCTLVDRVAPPTFFSALHSMDCDQLYKEFNVRDARQICLGSEVRSRAKHELELKEKLNAKYAVRGKLLEKKDSEILRLKSQLAEKEAKTAEVVRLRDQVSSLSGEKSALTVGVSALKATITQKDHNISLLDSRATYLESALNDAQAACTEAVTKITSLASERDRLAFEVSSLRAGFKDFKEKMEIQQEEQAQELYNRVAELEAHVMDVSGRLEGEFYPTYLTLLAGRRWLLTHGIQLALLKCLKSSEYQGILGHALGRAVDFGMQEGLEAGHEHGVAGRSLSVVDAYNPEVASADYVNAVKALEDAHFPLVDLLKSKKDAGMDEVLDCFLLDGPLAELPEAASLQPCIEQLSIPIHHAGDKTAVGETSLSFALMNVHARAEGAKKHAAALRQLMMEIVSAPLSSQTWVGEASISAAPLSVEDYAEEDTDEALGSVVAAPHLERCCL</sequence>
<gene>
    <name evidence="4" type="ORF">Tco_1068993</name>
</gene>
<protein>
    <recommendedName>
        <fullName evidence="3">Transposase (putative) gypsy type domain-containing protein</fullName>
    </recommendedName>
</protein>
<organism evidence="4 5">
    <name type="scientific">Tanacetum coccineum</name>
    <dbReference type="NCBI Taxonomy" id="301880"/>
    <lineage>
        <taxon>Eukaryota</taxon>
        <taxon>Viridiplantae</taxon>
        <taxon>Streptophyta</taxon>
        <taxon>Embryophyta</taxon>
        <taxon>Tracheophyta</taxon>
        <taxon>Spermatophyta</taxon>
        <taxon>Magnoliopsida</taxon>
        <taxon>eudicotyledons</taxon>
        <taxon>Gunneridae</taxon>
        <taxon>Pentapetalae</taxon>
        <taxon>asterids</taxon>
        <taxon>campanulids</taxon>
        <taxon>Asterales</taxon>
        <taxon>Asteraceae</taxon>
        <taxon>Asteroideae</taxon>
        <taxon>Anthemideae</taxon>
        <taxon>Anthemidinae</taxon>
        <taxon>Tanacetum</taxon>
    </lineage>
</organism>
<evidence type="ECO:0000313" key="5">
    <source>
        <dbReference type="Proteomes" id="UP001151760"/>
    </source>
</evidence>
<accession>A0ABQ5HHG7</accession>
<reference evidence="4" key="1">
    <citation type="journal article" date="2022" name="Int. J. Mol. Sci.">
        <title>Draft Genome of Tanacetum Coccineum: Genomic Comparison of Closely Related Tanacetum-Family Plants.</title>
        <authorList>
            <person name="Yamashiro T."/>
            <person name="Shiraishi A."/>
            <person name="Nakayama K."/>
            <person name="Satake H."/>
        </authorList>
    </citation>
    <scope>NUCLEOTIDE SEQUENCE</scope>
</reference>
<reference evidence="4" key="2">
    <citation type="submission" date="2022-01" db="EMBL/GenBank/DDBJ databases">
        <authorList>
            <person name="Yamashiro T."/>
            <person name="Shiraishi A."/>
            <person name="Satake H."/>
            <person name="Nakayama K."/>
        </authorList>
    </citation>
    <scope>NUCLEOTIDE SEQUENCE</scope>
</reference>
<feature type="coiled-coil region" evidence="1">
    <location>
        <begin position="531"/>
        <end position="561"/>
    </location>
</feature>
<name>A0ABQ5HHG7_9ASTR</name>